<evidence type="ECO:0000256" key="1">
    <source>
        <dbReference type="SAM" id="MobiDB-lite"/>
    </source>
</evidence>
<evidence type="ECO:0000313" key="3">
    <source>
        <dbReference type="Proteomes" id="UP000006503"/>
    </source>
</evidence>
<proteinExistence type="predicted"/>
<feature type="compositionally biased region" description="Basic and acidic residues" evidence="1">
    <location>
        <begin position="7"/>
        <end position="28"/>
    </location>
</feature>
<gene>
    <name evidence="2" type="ordered locus">T1E_2318</name>
</gene>
<dbReference type="InterPro" id="IPR006135">
    <property type="entry name" value="T3SS_substrate_exporter"/>
</dbReference>
<sequence>MAESESGQDKTEDPTDKRKRDAREKGEIARSKELNTVVLTLGGGRCIVDIRRASGRDLADIDAHEF</sequence>
<organism evidence="2 3">
    <name type="scientific">Pseudomonas putida (strain DOT-T1E)</name>
    <dbReference type="NCBI Taxonomy" id="1196325"/>
    <lineage>
        <taxon>Bacteria</taxon>
        <taxon>Pseudomonadati</taxon>
        <taxon>Pseudomonadota</taxon>
        <taxon>Gammaproteobacteria</taxon>
        <taxon>Pseudomonadales</taxon>
        <taxon>Pseudomonadaceae</taxon>
        <taxon>Pseudomonas</taxon>
    </lineage>
</organism>
<protein>
    <submittedName>
        <fullName evidence="2">FlhB</fullName>
    </submittedName>
</protein>
<reference evidence="3" key="1">
    <citation type="journal article" date="2013" name="Microb. Biotechnol.">
        <title>Metabolic potential of the organic-solvent tolerant Pseudomonas putida DOT-T1E deduced from its annotated genome.</title>
        <authorList>
            <person name="Udaondo Z."/>
            <person name="Molina L."/>
            <person name="Daniels C."/>
            <person name="Gomez M.J."/>
            <person name="Molina-Henares M.A."/>
            <person name="Matilla M.A."/>
            <person name="Roca A."/>
            <person name="Fernandez M."/>
            <person name="Duque E."/>
            <person name="Segura A."/>
            <person name="Ramos J.L."/>
        </authorList>
    </citation>
    <scope>NUCLEOTIDE SEQUENCE [LARGE SCALE GENOMIC DNA]</scope>
    <source>
        <strain evidence="3">DOT-T1E</strain>
    </source>
</reference>
<dbReference type="AlphaFoldDB" id="I7C4X8"/>
<dbReference type="KEGG" id="ppx:T1E_2318"/>
<dbReference type="PATRIC" id="fig|1196325.3.peg.2312"/>
<dbReference type="Proteomes" id="UP000006503">
    <property type="component" value="Chromosome"/>
</dbReference>
<dbReference type="EMBL" id="CP003734">
    <property type="protein sequence ID" value="AFO48166.1"/>
    <property type="molecule type" value="Genomic_DNA"/>
</dbReference>
<accession>I7C4X8</accession>
<evidence type="ECO:0000313" key="2">
    <source>
        <dbReference type="EMBL" id="AFO48166.1"/>
    </source>
</evidence>
<feature type="region of interest" description="Disordered" evidence="1">
    <location>
        <begin position="1"/>
        <end position="28"/>
    </location>
</feature>
<dbReference type="Pfam" id="PF01312">
    <property type="entry name" value="Bac_export_2"/>
    <property type="match status" value="1"/>
</dbReference>
<name>I7C4X8_PSEPT</name>
<dbReference type="HOGENOM" id="CLU_2827959_0_0_6"/>
<dbReference type="GO" id="GO:0016020">
    <property type="term" value="C:membrane"/>
    <property type="evidence" value="ECO:0007669"/>
    <property type="project" value="InterPro"/>
</dbReference>
<dbReference type="GO" id="GO:0009306">
    <property type="term" value="P:protein secretion"/>
    <property type="evidence" value="ECO:0007669"/>
    <property type="project" value="InterPro"/>
</dbReference>